<dbReference type="HOGENOM" id="CLU_3316215_0_0_10"/>
<dbReference type="STRING" id="313596.RB2501_01385"/>
<organism evidence="1 2">
    <name type="scientific">Robiginitalea biformata (strain ATCC BAA-864 / DSM 15991 / KCTC 12146 / HTCC2501)</name>
    <dbReference type="NCBI Taxonomy" id="313596"/>
    <lineage>
        <taxon>Bacteria</taxon>
        <taxon>Pseudomonadati</taxon>
        <taxon>Bacteroidota</taxon>
        <taxon>Flavobacteriia</taxon>
        <taxon>Flavobacteriales</taxon>
        <taxon>Flavobacteriaceae</taxon>
        <taxon>Robiginitalea</taxon>
    </lineage>
</organism>
<reference evidence="1 2" key="1">
    <citation type="journal article" date="2009" name="J. Bacteriol.">
        <title>Complete genome sequence of Robiginitalea biformata HTCC2501.</title>
        <authorList>
            <person name="Oh H.M."/>
            <person name="Giovannoni S.J."/>
            <person name="Lee K."/>
            <person name="Ferriera S."/>
            <person name="Johnson J."/>
            <person name="Cho J.C."/>
        </authorList>
    </citation>
    <scope>NUCLEOTIDE SEQUENCE [LARGE SCALE GENOMIC DNA]</scope>
    <source>
        <strain evidence="2">ATCC BAA-864 / HTCC2501 / KCTC 12146</strain>
    </source>
</reference>
<name>A4CPV2_ROBBH</name>
<keyword evidence="2" id="KW-1185">Reference proteome</keyword>
<dbReference type="KEGG" id="rbi:RB2501_01385"/>
<gene>
    <name evidence="1" type="ordered locus">RB2501_01385</name>
</gene>
<sequence length="39" mass="4648">MGLQERVDQGWDYVDSIPMSNLDNPMMRQVIIIWKKNIL</sequence>
<evidence type="ECO:0000313" key="1">
    <source>
        <dbReference type="EMBL" id="EAR14037.1"/>
    </source>
</evidence>
<evidence type="ECO:0000313" key="2">
    <source>
        <dbReference type="Proteomes" id="UP000009049"/>
    </source>
</evidence>
<dbReference type="AlphaFoldDB" id="A4CPV2"/>
<accession>A4CPV2</accession>
<dbReference type="EMBL" id="CP001712">
    <property type="protein sequence ID" value="EAR14037.1"/>
    <property type="molecule type" value="Genomic_DNA"/>
</dbReference>
<dbReference type="Proteomes" id="UP000009049">
    <property type="component" value="Chromosome"/>
</dbReference>
<proteinExistence type="predicted"/>
<protein>
    <submittedName>
        <fullName evidence="1">Uncharacterized protein</fullName>
    </submittedName>
</protein>